<evidence type="ECO:0000313" key="2">
    <source>
        <dbReference type="EMBL" id="WFD27321.1"/>
    </source>
</evidence>
<dbReference type="InterPro" id="IPR055264">
    <property type="entry name" value="BOD1/SHG1_dom"/>
</dbReference>
<gene>
    <name evidence="2" type="ORF">MNAN1_002317</name>
</gene>
<reference evidence="2" key="1">
    <citation type="submission" date="2023-03" db="EMBL/GenBank/DDBJ databases">
        <title>Mating type loci evolution in Malassezia.</title>
        <authorList>
            <person name="Coelho M.A."/>
        </authorList>
    </citation>
    <scope>NUCLEOTIDE SEQUENCE</scope>
    <source>
        <strain evidence="2">CBS 9557</strain>
    </source>
</reference>
<name>A0AAF0J2P5_9BASI</name>
<keyword evidence="3" id="KW-1185">Reference proteome</keyword>
<proteinExistence type="predicted"/>
<dbReference type="Pfam" id="PF05205">
    <property type="entry name" value="COMPASS-Shg1"/>
    <property type="match status" value="1"/>
</dbReference>
<dbReference type="AlphaFoldDB" id="A0AAF0J2P5"/>
<accession>A0AAF0J2P5</accession>
<sequence length="134" mass="15417">MNQFESTLVRPETLVDEFKRQGHFDQIRKSLFQAFLQSEQHAAFRAEAEAFLKGHVMAEVDRMVYRDARLRHSDLMHALDQQPFLDQLLRELCRNGSTGEGLLSDDSPITHQIREQVMAMVPHDVTEARPADVA</sequence>
<protein>
    <recommendedName>
        <fullName evidence="1">BOD1/SHG1 domain-containing protein</fullName>
    </recommendedName>
</protein>
<dbReference type="Proteomes" id="UP001213623">
    <property type="component" value="Chromosome 4"/>
</dbReference>
<feature type="domain" description="BOD1/SHG1" evidence="1">
    <location>
        <begin position="14"/>
        <end position="89"/>
    </location>
</feature>
<evidence type="ECO:0000313" key="3">
    <source>
        <dbReference type="Proteomes" id="UP001213623"/>
    </source>
</evidence>
<organism evidence="2 3">
    <name type="scientific">Malassezia nana</name>
    <dbReference type="NCBI Taxonomy" id="180528"/>
    <lineage>
        <taxon>Eukaryota</taxon>
        <taxon>Fungi</taxon>
        <taxon>Dikarya</taxon>
        <taxon>Basidiomycota</taxon>
        <taxon>Ustilaginomycotina</taxon>
        <taxon>Malasseziomycetes</taxon>
        <taxon>Malasseziales</taxon>
        <taxon>Malasseziaceae</taxon>
        <taxon>Malassezia</taxon>
    </lineage>
</organism>
<evidence type="ECO:0000259" key="1">
    <source>
        <dbReference type="Pfam" id="PF05205"/>
    </source>
</evidence>
<dbReference type="EMBL" id="CP119895">
    <property type="protein sequence ID" value="WFD27321.1"/>
    <property type="molecule type" value="Genomic_DNA"/>
</dbReference>